<feature type="transmembrane region" description="Helical" evidence="6">
    <location>
        <begin position="12"/>
        <end position="34"/>
    </location>
</feature>
<evidence type="ECO:0000256" key="6">
    <source>
        <dbReference type="SAM" id="Phobius"/>
    </source>
</evidence>
<keyword evidence="3" id="KW-0479">Metal-binding</keyword>
<evidence type="ECO:0000256" key="4">
    <source>
        <dbReference type="ARBA" id="ARBA00022982"/>
    </source>
</evidence>
<keyword evidence="5" id="KW-0408">Iron</keyword>
<dbReference type="RefSeq" id="WP_192556375.1">
    <property type="nucleotide sequence ID" value="NZ_JACZZA010000008.1"/>
</dbReference>
<dbReference type="PANTHER" id="PTHR39425:SF1">
    <property type="entry name" value="CYTOCHROME C7-LIKE DOMAIN-CONTAINING PROTEIN"/>
    <property type="match status" value="1"/>
</dbReference>
<feature type="domain" description="Cytochrome c7-like" evidence="8">
    <location>
        <begin position="124"/>
        <end position="215"/>
    </location>
</feature>
<dbReference type="InterPro" id="IPR020942">
    <property type="entry name" value="Cyt_c_III_dom"/>
</dbReference>
<dbReference type="CDD" id="cd08168">
    <property type="entry name" value="Cytochrom_C3"/>
    <property type="match status" value="1"/>
</dbReference>
<evidence type="ECO:0000256" key="1">
    <source>
        <dbReference type="ARBA" id="ARBA00022448"/>
    </source>
</evidence>
<evidence type="ECO:0000313" key="10">
    <source>
        <dbReference type="Proteomes" id="UP000651010"/>
    </source>
</evidence>
<protein>
    <submittedName>
        <fullName evidence="9">Cytochrome c3 family protein</fullName>
    </submittedName>
</protein>
<keyword evidence="6" id="KW-1133">Transmembrane helix</keyword>
<evidence type="ECO:0000256" key="2">
    <source>
        <dbReference type="ARBA" id="ARBA00022617"/>
    </source>
</evidence>
<evidence type="ECO:0000256" key="3">
    <source>
        <dbReference type="ARBA" id="ARBA00022723"/>
    </source>
</evidence>
<evidence type="ECO:0000256" key="5">
    <source>
        <dbReference type="ARBA" id="ARBA00023004"/>
    </source>
</evidence>
<dbReference type="Gene3D" id="3.90.10.10">
    <property type="entry name" value="Cytochrome C3"/>
    <property type="match status" value="2"/>
</dbReference>
<keyword evidence="1" id="KW-0813">Transport</keyword>
<keyword evidence="4" id="KW-0249">Electron transport</keyword>
<keyword evidence="2" id="KW-0349">Heme</keyword>
<evidence type="ECO:0000313" key="9">
    <source>
        <dbReference type="EMBL" id="MBE1161532.1"/>
    </source>
</evidence>
<accession>A0ABR9GBV4</accession>
<evidence type="ECO:0000259" key="7">
    <source>
        <dbReference type="Pfam" id="PF02085"/>
    </source>
</evidence>
<organism evidence="9 10">
    <name type="scientific">Dyella acidiphila</name>
    <dbReference type="NCBI Taxonomy" id="2775866"/>
    <lineage>
        <taxon>Bacteria</taxon>
        <taxon>Pseudomonadati</taxon>
        <taxon>Pseudomonadota</taxon>
        <taxon>Gammaproteobacteria</taxon>
        <taxon>Lysobacterales</taxon>
        <taxon>Rhodanobacteraceae</taxon>
        <taxon>Dyella</taxon>
    </lineage>
</organism>
<dbReference type="Pfam" id="PF02085">
    <property type="entry name" value="Cytochrom_CIII"/>
    <property type="match status" value="1"/>
</dbReference>
<feature type="domain" description="Class III cytochrome C" evidence="7">
    <location>
        <begin position="38"/>
        <end position="92"/>
    </location>
</feature>
<keyword evidence="6" id="KW-0472">Membrane</keyword>
<dbReference type="Pfam" id="PF14522">
    <property type="entry name" value="Cytochrome_C7"/>
    <property type="match status" value="1"/>
</dbReference>
<comment type="caution">
    <text evidence="9">The sequence shown here is derived from an EMBL/GenBank/DDBJ whole genome shotgun (WGS) entry which is preliminary data.</text>
</comment>
<dbReference type="Proteomes" id="UP000651010">
    <property type="component" value="Unassembled WGS sequence"/>
</dbReference>
<proteinExistence type="predicted"/>
<keyword evidence="10" id="KW-1185">Reference proteome</keyword>
<reference evidence="9 10" key="1">
    <citation type="submission" date="2020-09" db="EMBL/GenBank/DDBJ databases">
        <title>Dyella sp. 7MK23 isolated from forest soil.</title>
        <authorList>
            <person name="Fu J."/>
        </authorList>
    </citation>
    <scope>NUCLEOTIDE SEQUENCE [LARGE SCALE GENOMIC DNA]</scope>
    <source>
        <strain evidence="9 10">7MK23</strain>
    </source>
</reference>
<dbReference type="PANTHER" id="PTHR39425">
    <property type="entry name" value="LIPOPROTEIN CYTOCHROME C"/>
    <property type="match status" value="1"/>
</dbReference>
<dbReference type="EMBL" id="JACZZA010000008">
    <property type="protein sequence ID" value="MBE1161532.1"/>
    <property type="molecule type" value="Genomic_DNA"/>
</dbReference>
<dbReference type="InterPro" id="IPR029467">
    <property type="entry name" value="Cyt_c7-like"/>
</dbReference>
<sequence length="215" mass="24289">MGQIFHQGIGLYAKLALLGLAIVIGAACFAWRGVVTDPHRIAEPVNQPVPFSHKHHVDDVGLDCRFCHTGVESSAFAGIPPVSTCMTCHSQLFTDASMLQPVRDSWNGKGELRWNRINQLPDFVYFNHSIHIAKGVGCESCHGRVDQMPLTRRVATLNMSWCLDCHRAPQNYLRPREHVFDMGWHAENQQQLGLDLVRKYQINTSRMTDCSLCHR</sequence>
<keyword evidence="6" id="KW-0812">Transmembrane</keyword>
<dbReference type="SUPFAM" id="SSF48695">
    <property type="entry name" value="Multiheme cytochromes"/>
    <property type="match status" value="1"/>
</dbReference>
<evidence type="ECO:0000259" key="8">
    <source>
        <dbReference type="Pfam" id="PF14522"/>
    </source>
</evidence>
<dbReference type="InterPro" id="IPR036280">
    <property type="entry name" value="Multihaem_cyt_sf"/>
</dbReference>
<name>A0ABR9GBV4_9GAMM</name>
<gene>
    <name evidence="9" type="ORF">IGX34_14200</name>
</gene>